<evidence type="ECO:0000313" key="2">
    <source>
        <dbReference type="Proteomes" id="UP000276133"/>
    </source>
</evidence>
<evidence type="ECO:0000313" key="1">
    <source>
        <dbReference type="EMBL" id="RMZ97863.1"/>
    </source>
</evidence>
<dbReference type="EMBL" id="REGN01011134">
    <property type="protein sequence ID" value="RMZ97863.1"/>
    <property type="molecule type" value="Genomic_DNA"/>
</dbReference>
<keyword evidence="2" id="KW-1185">Reference proteome</keyword>
<gene>
    <name evidence="1" type="ORF">BpHYR1_014789</name>
</gene>
<dbReference type="Proteomes" id="UP000276133">
    <property type="component" value="Unassembled WGS sequence"/>
</dbReference>
<dbReference type="AlphaFoldDB" id="A0A3M7PFQ5"/>
<sequence>MSILSEFRVYSHVSRDNRSRDESCFLSESLRVICFEEYDGRLCAIKSEYPHLISKKIRLNSYVDSNISDQDDFVQTFSLKLGSF</sequence>
<protein>
    <submittedName>
        <fullName evidence="1">Uncharacterized protein</fullName>
    </submittedName>
</protein>
<comment type="caution">
    <text evidence="1">The sequence shown here is derived from an EMBL/GenBank/DDBJ whole genome shotgun (WGS) entry which is preliminary data.</text>
</comment>
<proteinExistence type="predicted"/>
<reference evidence="1 2" key="1">
    <citation type="journal article" date="2018" name="Sci. Rep.">
        <title>Genomic signatures of local adaptation to the degree of environmental predictability in rotifers.</title>
        <authorList>
            <person name="Franch-Gras L."/>
            <person name="Hahn C."/>
            <person name="Garcia-Roger E.M."/>
            <person name="Carmona M.J."/>
            <person name="Serra M."/>
            <person name="Gomez A."/>
        </authorList>
    </citation>
    <scope>NUCLEOTIDE SEQUENCE [LARGE SCALE GENOMIC DNA]</scope>
    <source>
        <strain evidence="1">HYR1</strain>
    </source>
</reference>
<organism evidence="1 2">
    <name type="scientific">Brachionus plicatilis</name>
    <name type="common">Marine rotifer</name>
    <name type="synonym">Brachionus muelleri</name>
    <dbReference type="NCBI Taxonomy" id="10195"/>
    <lineage>
        <taxon>Eukaryota</taxon>
        <taxon>Metazoa</taxon>
        <taxon>Spiralia</taxon>
        <taxon>Gnathifera</taxon>
        <taxon>Rotifera</taxon>
        <taxon>Eurotatoria</taxon>
        <taxon>Monogononta</taxon>
        <taxon>Pseudotrocha</taxon>
        <taxon>Ploima</taxon>
        <taxon>Brachionidae</taxon>
        <taxon>Brachionus</taxon>
    </lineage>
</organism>
<name>A0A3M7PFQ5_BRAPC</name>
<accession>A0A3M7PFQ5</accession>